<feature type="domain" description="NERD" evidence="2">
    <location>
        <begin position="52"/>
        <end position="162"/>
    </location>
</feature>
<reference evidence="3 4" key="1">
    <citation type="submission" date="2019-03" db="EMBL/GenBank/DDBJ databases">
        <title>Genomics of glacier-inhabiting Cryobacterium strains.</title>
        <authorList>
            <person name="Liu Q."/>
            <person name="Xin Y.-H."/>
        </authorList>
    </citation>
    <scope>NUCLEOTIDE SEQUENCE [LARGE SCALE GENOMIC DNA]</scope>
    <source>
        <strain evidence="3 4">TMT1-51</strain>
    </source>
</reference>
<keyword evidence="4" id="KW-1185">Reference proteome</keyword>
<gene>
    <name evidence="3" type="ORF">E3T49_01080</name>
</gene>
<dbReference type="EMBL" id="SOHA01000002">
    <property type="protein sequence ID" value="TFD33945.1"/>
    <property type="molecule type" value="Genomic_DNA"/>
</dbReference>
<dbReference type="OrthoDB" id="5793358at2"/>
<dbReference type="PROSITE" id="PS50965">
    <property type="entry name" value="NERD"/>
    <property type="match status" value="1"/>
</dbReference>
<comment type="caution">
    <text evidence="3">The sequence shown here is derived from an EMBL/GenBank/DDBJ whole genome shotgun (WGS) entry which is preliminary data.</text>
</comment>
<protein>
    <submittedName>
        <fullName evidence="3">NERD domain-containing protein</fullName>
    </submittedName>
</protein>
<evidence type="ECO:0000313" key="3">
    <source>
        <dbReference type="EMBL" id="TFD33945.1"/>
    </source>
</evidence>
<keyword evidence="1" id="KW-1133">Transmembrane helix</keyword>
<dbReference type="InterPro" id="IPR011528">
    <property type="entry name" value="NERD"/>
</dbReference>
<name>A0A4Y8K0X8_9MICO</name>
<evidence type="ECO:0000259" key="2">
    <source>
        <dbReference type="PROSITE" id="PS50965"/>
    </source>
</evidence>
<evidence type="ECO:0000313" key="4">
    <source>
        <dbReference type="Proteomes" id="UP000297472"/>
    </source>
</evidence>
<sequence>MSLYSATMHKRFAAQSVIGDVLRVQGGAPRRSALARLFGLTSVGDDSMSWYLGAKGEIVVGSFLAKLPPDWTVFRAVPADSARTDIDHLVIGPGGIFTITTKNHAGDIRVGRNTLQVDSQPVSYLQHAESEAERVTSLVRERMPLVAPVQPVLVFVDPSLLTIEQKPPQVKVLDAMDLCPWLIRLHPVLSAGEVQEVADLLDSPQVWHALPDTTPEDVQERFTELDARLRSAGIRRLSWGVLAAAAAIAAGFGVLQLIAAVTAAG</sequence>
<keyword evidence="1" id="KW-0812">Transmembrane</keyword>
<dbReference type="Proteomes" id="UP000297472">
    <property type="component" value="Unassembled WGS sequence"/>
</dbReference>
<dbReference type="AlphaFoldDB" id="A0A4Y8K0X8"/>
<proteinExistence type="predicted"/>
<feature type="transmembrane region" description="Helical" evidence="1">
    <location>
        <begin position="237"/>
        <end position="259"/>
    </location>
</feature>
<accession>A0A4Y8K0X8</accession>
<evidence type="ECO:0000256" key="1">
    <source>
        <dbReference type="SAM" id="Phobius"/>
    </source>
</evidence>
<keyword evidence="1" id="KW-0472">Membrane</keyword>
<dbReference type="Pfam" id="PF08378">
    <property type="entry name" value="NERD"/>
    <property type="match status" value="1"/>
</dbReference>
<organism evidence="3 4">
    <name type="scientific">Cryobacterium cryoconiti</name>
    <dbReference type="NCBI Taxonomy" id="1259239"/>
    <lineage>
        <taxon>Bacteria</taxon>
        <taxon>Bacillati</taxon>
        <taxon>Actinomycetota</taxon>
        <taxon>Actinomycetes</taxon>
        <taxon>Micrococcales</taxon>
        <taxon>Microbacteriaceae</taxon>
        <taxon>Cryobacterium</taxon>
    </lineage>
</organism>